<keyword evidence="2" id="KW-1185">Reference proteome</keyword>
<proteinExistence type="predicted"/>
<accession>A0ABD1REG7</accession>
<dbReference type="PANTHER" id="PTHR47592:SF27">
    <property type="entry name" value="OS08G0421700 PROTEIN"/>
    <property type="match status" value="1"/>
</dbReference>
<gene>
    <name evidence="1" type="ORF">Adt_31190</name>
</gene>
<organism evidence="1 2">
    <name type="scientific">Abeliophyllum distichum</name>
    <dbReference type="NCBI Taxonomy" id="126358"/>
    <lineage>
        <taxon>Eukaryota</taxon>
        <taxon>Viridiplantae</taxon>
        <taxon>Streptophyta</taxon>
        <taxon>Embryophyta</taxon>
        <taxon>Tracheophyta</taxon>
        <taxon>Spermatophyta</taxon>
        <taxon>Magnoliopsida</taxon>
        <taxon>eudicotyledons</taxon>
        <taxon>Gunneridae</taxon>
        <taxon>Pentapetalae</taxon>
        <taxon>asterids</taxon>
        <taxon>lamiids</taxon>
        <taxon>Lamiales</taxon>
        <taxon>Oleaceae</taxon>
        <taxon>Forsythieae</taxon>
        <taxon>Abeliophyllum</taxon>
    </lineage>
</organism>
<dbReference type="Proteomes" id="UP001604336">
    <property type="component" value="Unassembled WGS sequence"/>
</dbReference>
<dbReference type="PANTHER" id="PTHR47592">
    <property type="entry name" value="PBF68 PROTEIN"/>
    <property type="match status" value="1"/>
</dbReference>
<dbReference type="EMBL" id="JBFOLK010000009">
    <property type="protein sequence ID" value="KAL2486434.1"/>
    <property type="molecule type" value="Genomic_DNA"/>
</dbReference>
<dbReference type="AlphaFoldDB" id="A0ABD1REG7"/>
<name>A0ABD1REG7_9LAMI</name>
<protein>
    <submittedName>
        <fullName evidence="1">Retrovirus-related Pol polyprotein from transposon TNT 1-94</fullName>
    </submittedName>
</protein>
<comment type="caution">
    <text evidence="1">The sequence shown here is derived from an EMBL/GenBank/DDBJ whole genome shotgun (WGS) entry which is preliminary data.</text>
</comment>
<evidence type="ECO:0000313" key="2">
    <source>
        <dbReference type="Proteomes" id="UP001604336"/>
    </source>
</evidence>
<dbReference type="Pfam" id="PF14223">
    <property type="entry name" value="Retrotran_gag_2"/>
    <property type="match status" value="1"/>
</dbReference>
<evidence type="ECO:0000313" key="1">
    <source>
        <dbReference type="EMBL" id="KAL2486434.1"/>
    </source>
</evidence>
<sequence>MFFYLTTLNLARVLTEDAPKLNAGEGDIQTVSAVEAWKHSDFRCRSYVMNGLADSLYNGYSSMKMAKELLEYLDHKYKIEDAGTKKFIVGRFFYYKMVDSKIHDQLCIEEDNKGSERKMFNSVVAKANVVEHGQSSKVNKNKFGKGPKMGLKGGKDMFSCFEATENGEKLFIENSVTFKIKGQGKVVLKMTSEKEPDS</sequence>
<reference evidence="2" key="1">
    <citation type="submission" date="2024-07" db="EMBL/GenBank/DDBJ databases">
        <title>Two chromosome-level genome assemblies of Korean endemic species Abeliophyllum distichum and Forsythia ovata (Oleaceae).</title>
        <authorList>
            <person name="Jang H."/>
        </authorList>
    </citation>
    <scope>NUCLEOTIDE SEQUENCE [LARGE SCALE GENOMIC DNA]</scope>
</reference>